<proteinExistence type="predicted"/>
<gene>
    <name evidence="1" type="ORF">PCOR1329_LOCUS71118</name>
</gene>
<comment type="caution">
    <text evidence="1">The sequence shown here is derived from an EMBL/GenBank/DDBJ whole genome shotgun (WGS) entry which is preliminary data.</text>
</comment>
<reference evidence="1" key="1">
    <citation type="submission" date="2023-10" db="EMBL/GenBank/DDBJ databases">
        <authorList>
            <person name="Chen Y."/>
            <person name="Shah S."/>
            <person name="Dougan E. K."/>
            <person name="Thang M."/>
            <person name="Chan C."/>
        </authorList>
    </citation>
    <scope>NUCLEOTIDE SEQUENCE [LARGE SCALE GENOMIC DNA]</scope>
</reference>
<accession>A0ABN9WW33</accession>
<sequence length="261" mass="29773">MRLMEKTIALLEVIEEDKARDEYPLFKHILDFAKQNGHEDKVPLEKSAEGEDPSAANVVPAMSTGAKAFVAQLLKLYCESSNARRLLQKHQGQSVKELFGKDSTLDMQRAGLFQLMRDELQSPKLKKTAKQVMMKMKEEEKGAAGMAEFLNMFTVGKKLGELQIQTGLEEFNVDEDRPNDPEREKYQWDVNVEPLERDLEMCACCGSEIAQRCRDSETKSTDLQWCVSNHFQDMRIEDVMALLQVLFQVLEGAQRVDKTCC</sequence>
<keyword evidence="2" id="KW-1185">Reference proteome</keyword>
<evidence type="ECO:0000313" key="1">
    <source>
        <dbReference type="EMBL" id="CAK0891065.1"/>
    </source>
</evidence>
<protein>
    <submittedName>
        <fullName evidence="1">Uncharacterized protein</fullName>
    </submittedName>
</protein>
<name>A0ABN9WW33_9DINO</name>
<organism evidence="1 2">
    <name type="scientific">Prorocentrum cordatum</name>
    <dbReference type="NCBI Taxonomy" id="2364126"/>
    <lineage>
        <taxon>Eukaryota</taxon>
        <taxon>Sar</taxon>
        <taxon>Alveolata</taxon>
        <taxon>Dinophyceae</taxon>
        <taxon>Prorocentrales</taxon>
        <taxon>Prorocentraceae</taxon>
        <taxon>Prorocentrum</taxon>
    </lineage>
</organism>
<dbReference type="EMBL" id="CAUYUJ010019423">
    <property type="protein sequence ID" value="CAK0891065.1"/>
    <property type="molecule type" value="Genomic_DNA"/>
</dbReference>
<evidence type="ECO:0000313" key="2">
    <source>
        <dbReference type="Proteomes" id="UP001189429"/>
    </source>
</evidence>
<dbReference type="Proteomes" id="UP001189429">
    <property type="component" value="Unassembled WGS sequence"/>
</dbReference>